<feature type="binding site" evidence="1">
    <location>
        <position position="182"/>
    </location>
    <ligand>
        <name>Zn(2+)</name>
        <dbReference type="ChEBI" id="CHEBI:29105"/>
    </ligand>
</feature>
<dbReference type="InterPro" id="IPR052891">
    <property type="entry name" value="DNA-3mA_glycosylase"/>
</dbReference>
<protein>
    <submittedName>
        <fullName evidence="2">DNA-3-methyladenine glycosylase</fullName>
    </submittedName>
</protein>
<evidence type="ECO:0000256" key="1">
    <source>
        <dbReference type="PIRSR" id="PIRSR605019-1"/>
    </source>
</evidence>
<dbReference type="EMBL" id="CP014332">
    <property type="protein sequence ID" value="APS40916.1"/>
    <property type="molecule type" value="Genomic_DNA"/>
</dbReference>
<dbReference type="PANTHER" id="PTHR30037">
    <property type="entry name" value="DNA-3-METHYLADENINE GLYCOSYLASE 1"/>
    <property type="match status" value="1"/>
</dbReference>
<proteinExistence type="predicted"/>
<dbReference type="SUPFAM" id="SSF48150">
    <property type="entry name" value="DNA-glycosylase"/>
    <property type="match status" value="1"/>
</dbReference>
<dbReference type="OrthoDB" id="9807664at2"/>
<keyword evidence="1" id="KW-0862">Zinc</keyword>
<name>A0A1L6R8N8_9LACO</name>
<feature type="binding site" evidence="1">
    <location>
        <position position="178"/>
    </location>
    <ligand>
        <name>Zn(2+)</name>
        <dbReference type="ChEBI" id="CHEBI:29105"/>
    </ligand>
</feature>
<dbReference type="STRING" id="1631871.FOL01_0057"/>
<dbReference type="RefSeq" id="WP_075268778.1">
    <property type="nucleotide sequence ID" value="NZ_CP014332.1"/>
</dbReference>
<feature type="binding site" evidence="1">
    <location>
        <position position="20"/>
    </location>
    <ligand>
        <name>Zn(2+)</name>
        <dbReference type="ChEBI" id="CHEBI:29105"/>
    </ligand>
</feature>
<evidence type="ECO:0000313" key="2">
    <source>
        <dbReference type="EMBL" id="APS40916.1"/>
    </source>
</evidence>
<dbReference type="AlphaFoldDB" id="A0A1L6R8N8"/>
<dbReference type="Pfam" id="PF03352">
    <property type="entry name" value="Adenine_glyco"/>
    <property type="match status" value="1"/>
</dbReference>
<dbReference type="Gene3D" id="1.10.340.30">
    <property type="entry name" value="Hypothetical protein, domain 2"/>
    <property type="match status" value="1"/>
</dbReference>
<dbReference type="KEGG" id="wjo:FOL01_0057"/>
<dbReference type="Proteomes" id="UP000185473">
    <property type="component" value="Chromosome"/>
</dbReference>
<sequence>MTLKRCHWVDENDPLMVQYHDTEWGQPEHRDQMLFELLSLETYQAGLSWRTVLHKRQAFRKAFANYDLEQVAQYDEVQVALLMKDATIIRHRLKLQATINNAQTILALQKAGKSFDRWLWSFVNQQPIDHQVMNYENVPATNELAITVSKAMKKVGFKFVGPVTVYSFLQSSGLINDHEITCPCHKS</sequence>
<keyword evidence="1" id="KW-0479">Metal-binding</keyword>
<dbReference type="GO" id="GO:0046872">
    <property type="term" value="F:metal ion binding"/>
    <property type="evidence" value="ECO:0007669"/>
    <property type="project" value="UniProtKB-KW"/>
</dbReference>
<reference evidence="2 3" key="1">
    <citation type="submission" date="2016-02" db="EMBL/GenBank/DDBJ databases">
        <title>Complete Genome Sequence of Weissella jogaejeotgali FOL01.</title>
        <authorList>
            <person name="Lee J.-H."/>
            <person name="Ku H.-J."/>
        </authorList>
    </citation>
    <scope>NUCLEOTIDE SEQUENCE [LARGE SCALE GENOMIC DNA]</scope>
    <source>
        <strain evidence="2 3">FOL01</strain>
    </source>
</reference>
<dbReference type="InterPro" id="IPR005019">
    <property type="entry name" value="Adenine_glyco"/>
</dbReference>
<dbReference type="GO" id="GO:0008725">
    <property type="term" value="F:DNA-3-methyladenine glycosylase activity"/>
    <property type="evidence" value="ECO:0007669"/>
    <property type="project" value="InterPro"/>
</dbReference>
<dbReference type="PANTHER" id="PTHR30037:SF4">
    <property type="entry name" value="DNA-3-METHYLADENINE GLYCOSYLASE I"/>
    <property type="match status" value="1"/>
</dbReference>
<feature type="binding site" evidence="1">
    <location>
        <position position="6"/>
    </location>
    <ligand>
        <name>Zn(2+)</name>
        <dbReference type="ChEBI" id="CHEBI:29105"/>
    </ligand>
</feature>
<gene>
    <name evidence="2" type="ORF">FOL01_0057</name>
</gene>
<evidence type="ECO:0000313" key="3">
    <source>
        <dbReference type="Proteomes" id="UP000185473"/>
    </source>
</evidence>
<dbReference type="InterPro" id="IPR011257">
    <property type="entry name" value="DNA_glycosylase"/>
</dbReference>
<accession>A0A1L6R8N8</accession>
<organism evidence="2 3">
    <name type="scientific">Weissella jogaejeotgali</name>
    <dbReference type="NCBI Taxonomy" id="1631871"/>
    <lineage>
        <taxon>Bacteria</taxon>
        <taxon>Bacillati</taxon>
        <taxon>Bacillota</taxon>
        <taxon>Bacilli</taxon>
        <taxon>Lactobacillales</taxon>
        <taxon>Lactobacillaceae</taxon>
        <taxon>Weissella</taxon>
    </lineage>
</organism>
<dbReference type="GO" id="GO:0006284">
    <property type="term" value="P:base-excision repair"/>
    <property type="evidence" value="ECO:0007669"/>
    <property type="project" value="InterPro"/>
</dbReference>
<keyword evidence="3" id="KW-1185">Reference proteome</keyword>